<accession>A2DZF8</accession>
<dbReference type="InterPro" id="IPR041492">
    <property type="entry name" value="HAD_2"/>
</dbReference>
<dbReference type="Gene3D" id="1.10.150.240">
    <property type="entry name" value="Putative phosphatase, domain 2"/>
    <property type="match status" value="1"/>
</dbReference>
<dbReference type="InterPro" id="IPR036412">
    <property type="entry name" value="HAD-like_sf"/>
</dbReference>
<keyword evidence="1" id="KW-0378">Hydrolase</keyword>
<dbReference type="Proteomes" id="UP000001542">
    <property type="component" value="Unassembled WGS sequence"/>
</dbReference>
<dbReference type="Pfam" id="PF13419">
    <property type="entry name" value="HAD_2"/>
    <property type="match status" value="1"/>
</dbReference>
<sequence>MIIALLSLAKIRGVIFDVDGLLLDSEDIFARCFKNVTGMELTLDVHVKAMGLTGVNLGKSLMDSCNISGDPAEFMKKIDNCTIGLYPTSKLLQGAREIVHKFARHNIKLGIATGAKQCQFEVKIINHKDVFSKFEAFTYGSDVTRGKPNPDIFLITMEKLNLTDPSEILVFEDAPNGVKAAISGGMKAVIVPNPLTPYKQYLEKLGAVPTMELKSLLDFDYSSYQFIDRYGNEVVFDEDNTQEL</sequence>
<dbReference type="InterPro" id="IPR023214">
    <property type="entry name" value="HAD_sf"/>
</dbReference>
<evidence type="ECO:0000313" key="1">
    <source>
        <dbReference type="EMBL" id="EAY14162.1"/>
    </source>
</evidence>
<dbReference type="NCBIfam" id="TIGR01509">
    <property type="entry name" value="HAD-SF-IA-v3"/>
    <property type="match status" value="1"/>
</dbReference>
<gene>
    <name evidence="1" type="ORF">TVAG_372950</name>
</gene>
<dbReference type="SFLD" id="SFLDG01129">
    <property type="entry name" value="C1.5:_HAD__Beta-PGM__Phosphata"/>
    <property type="match status" value="1"/>
</dbReference>
<dbReference type="GO" id="GO:0016791">
    <property type="term" value="F:phosphatase activity"/>
    <property type="evidence" value="ECO:0000318"/>
    <property type="project" value="GO_Central"/>
</dbReference>
<dbReference type="RefSeq" id="XP_001326385.1">
    <property type="nucleotide sequence ID" value="XM_001326350.1"/>
</dbReference>
<dbReference type="AlphaFoldDB" id="A2DZF8"/>
<organism evidence="1 2">
    <name type="scientific">Trichomonas vaginalis (strain ATCC PRA-98 / G3)</name>
    <dbReference type="NCBI Taxonomy" id="412133"/>
    <lineage>
        <taxon>Eukaryota</taxon>
        <taxon>Metamonada</taxon>
        <taxon>Parabasalia</taxon>
        <taxon>Trichomonadida</taxon>
        <taxon>Trichomonadidae</taxon>
        <taxon>Trichomonas</taxon>
    </lineage>
</organism>
<dbReference type="KEGG" id="tva:4772147"/>
<dbReference type="Gene3D" id="3.40.50.1000">
    <property type="entry name" value="HAD superfamily/HAD-like"/>
    <property type="match status" value="1"/>
</dbReference>
<reference evidence="1" key="1">
    <citation type="submission" date="2006-10" db="EMBL/GenBank/DDBJ databases">
        <authorList>
            <person name="Amadeo P."/>
            <person name="Zhao Q."/>
            <person name="Wortman J."/>
            <person name="Fraser-Liggett C."/>
            <person name="Carlton J."/>
        </authorList>
    </citation>
    <scope>NUCLEOTIDE SEQUENCE</scope>
    <source>
        <strain evidence="1">G3</strain>
    </source>
</reference>
<keyword evidence="2" id="KW-1185">Reference proteome</keyword>
<evidence type="ECO:0000313" key="2">
    <source>
        <dbReference type="Proteomes" id="UP000001542"/>
    </source>
</evidence>
<dbReference type="VEuPathDB" id="TrichDB:TVAGG3_0041140"/>
<proteinExistence type="predicted"/>
<dbReference type="VEuPathDB" id="TrichDB:TVAG_372950"/>
<dbReference type="EMBL" id="DS113274">
    <property type="protein sequence ID" value="EAY14162.1"/>
    <property type="molecule type" value="Genomic_DNA"/>
</dbReference>
<dbReference type="InterPro" id="IPR006439">
    <property type="entry name" value="HAD-SF_hydro_IA"/>
</dbReference>
<reference evidence="1" key="2">
    <citation type="journal article" date="2007" name="Science">
        <title>Draft genome sequence of the sexually transmitted pathogen Trichomonas vaginalis.</title>
        <authorList>
            <person name="Carlton J.M."/>
            <person name="Hirt R.P."/>
            <person name="Silva J.C."/>
            <person name="Delcher A.L."/>
            <person name="Schatz M."/>
            <person name="Zhao Q."/>
            <person name="Wortman J.R."/>
            <person name="Bidwell S.L."/>
            <person name="Alsmark U.C.M."/>
            <person name="Besteiro S."/>
            <person name="Sicheritz-Ponten T."/>
            <person name="Noel C.J."/>
            <person name="Dacks J.B."/>
            <person name="Foster P.G."/>
            <person name="Simillion C."/>
            <person name="Van de Peer Y."/>
            <person name="Miranda-Saavedra D."/>
            <person name="Barton G.J."/>
            <person name="Westrop G.D."/>
            <person name="Mueller S."/>
            <person name="Dessi D."/>
            <person name="Fiori P.L."/>
            <person name="Ren Q."/>
            <person name="Paulsen I."/>
            <person name="Zhang H."/>
            <person name="Bastida-Corcuera F.D."/>
            <person name="Simoes-Barbosa A."/>
            <person name="Brown M.T."/>
            <person name="Hayes R.D."/>
            <person name="Mukherjee M."/>
            <person name="Okumura C.Y."/>
            <person name="Schneider R."/>
            <person name="Smith A.J."/>
            <person name="Vanacova S."/>
            <person name="Villalvazo M."/>
            <person name="Haas B.J."/>
            <person name="Pertea M."/>
            <person name="Feldblyum T.V."/>
            <person name="Utterback T.R."/>
            <person name="Shu C.L."/>
            <person name="Osoegawa K."/>
            <person name="de Jong P.J."/>
            <person name="Hrdy I."/>
            <person name="Horvathova L."/>
            <person name="Zubacova Z."/>
            <person name="Dolezal P."/>
            <person name="Malik S.B."/>
            <person name="Logsdon J.M. Jr."/>
            <person name="Henze K."/>
            <person name="Gupta A."/>
            <person name="Wang C.C."/>
            <person name="Dunne R.L."/>
            <person name="Upcroft J.A."/>
            <person name="Upcroft P."/>
            <person name="White O."/>
            <person name="Salzberg S.L."/>
            <person name="Tang P."/>
            <person name="Chiu C.-H."/>
            <person name="Lee Y.-S."/>
            <person name="Embley T.M."/>
            <person name="Coombs G.H."/>
            <person name="Mottram J.C."/>
            <person name="Tachezy J."/>
            <person name="Fraser-Liggett C.M."/>
            <person name="Johnson P.J."/>
        </authorList>
    </citation>
    <scope>NUCLEOTIDE SEQUENCE [LARGE SCALE GENOMIC DNA]</scope>
    <source>
        <strain evidence="1">G3</strain>
    </source>
</reference>
<protein>
    <submittedName>
        <fullName evidence="1">HAD-superfamily hydrolase, subfamily IA, variant 3 containing protein</fullName>
    </submittedName>
</protein>
<name>A2DZF8_TRIV3</name>
<dbReference type="SUPFAM" id="SSF56784">
    <property type="entry name" value="HAD-like"/>
    <property type="match status" value="1"/>
</dbReference>
<dbReference type="FunCoup" id="A2DZF8">
    <property type="interactions" value="20"/>
</dbReference>
<dbReference type="FunFam" id="1.10.150.240:FF:000082">
    <property type="entry name" value="HAD-superfamily hydrolase, subfamily IA, variant 3 containing protein"/>
    <property type="match status" value="1"/>
</dbReference>
<dbReference type="eggNOG" id="KOG2914">
    <property type="taxonomic scope" value="Eukaryota"/>
</dbReference>
<dbReference type="PANTHER" id="PTHR18901:SF38">
    <property type="entry name" value="PSEUDOURIDINE-5'-PHOSPHATASE"/>
    <property type="match status" value="1"/>
</dbReference>
<dbReference type="InParanoid" id="A2DZF8"/>
<dbReference type="OrthoDB" id="40579at2759"/>
<dbReference type="OMA" id="PEMSDSK"/>
<dbReference type="SMR" id="A2DZF8"/>
<dbReference type="InterPro" id="IPR023198">
    <property type="entry name" value="PGP-like_dom2"/>
</dbReference>
<dbReference type="SFLD" id="SFLDS00003">
    <property type="entry name" value="Haloacid_Dehalogenase"/>
    <property type="match status" value="1"/>
</dbReference>
<dbReference type="PANTHER" id="PTHR18901">
    <property type="entry name" value="2-DEOXYGLUCOSE-6-PHOSPHATE PHOSPHATASE 2"/>
    <property type="match status" value="1"/>
</dbReference>
<dbReference type="STRING" id="5722.A2DZF8"/>